<feature type="transmembrane region" description="Helical" evidence="7">
    <location>
        <begin position="223"/>
        <end position="242"/>
    </location>
</feature>
<comment type="subcellular location">
    <subcellularLocation>
        <location evidence="1">Membrane</location>
        <topology evidence="1">Multi-pass membrane protein</topology>
    </subcellularLocation>
</comment>
<proteinExistence type="inferred from homology"/>
<keyword evidence="4 7" id="KW-0472">Membrane</keyword>
<name>A0A2J5I1Q3_9EURO</name>
<feature type="transmembrane region" description="Helical" evidence="7">
    <location>
        <begin position="144"/>
        <end position="162"/>
    </location>
</feature>
<evidence type="ECO:0000256" key="7">
    <source>
        <dbReference type="SAM" id="Phobius"/>
    </source>
</evidence>
<dbReference type="PANTHER" id="PTHR33048:SF19">
    <property type="entry name" value="MEMBRANE PROTEIN PTH11-LIKE, PUTATIVE (AFU_ORTHOLOGUE AFUA_1G14080)-RELATED"/>
    <property type="match status" value="1"/>
</dbReference>
<organism evidence="9 10">
    <name type="scientific">Aspergillus taichungensis</name>
    <dbReference type="NCBI Taxonomy" id="482145"/>
    <lineage>
        <taxon>Eukaryota</taxon>
        <taxon>Fungi</taxon>
        <taxon>Dikarya</taxon>
        <taxon>Ascomycota</taxon>
        <taxon>Pezizomycotina</taxon>
        <taxon>Eurotiomycetes</taxon>
        <taxon>Eurotiomycetidae</taxon>
        <taxon>Eurotiales</taxon>
        <taxon>Aspergillaceae</taxon>
        <taxon>Aspergillus</taxon>
        <taxon>Aspergillus subgen. Circumdati</taxon>
    </lineage>
</organism>
<comment type="similarity">
    <text evidence="5">Belongs to the SAT4 family.</text>
</comment>
<evidence type="ECO:0000256" key="4">
    <source>
        <dbReference type="ARBA" id="ARBA00023136"/>
    </source>
</evidence>
<keyword evidence="2 7" id="KW-0812">Transmembrane</keyword>
<evidence type="ECO:0000256" key="1">
    <source>
        <dbReference type="ARBA" id="ARBA00004141"/>
    </source>
</evidence>
<dbReference type="Proteomes" id="UP000235023">
    <property type="component" value="Unassembled WGS sequence"/>
</dbReference>
<evidence type="ECO:0000256" key="6">
    <source>
        <dbReference type="SAM" id="MobiDB-lite"/>
    </source>
</evidence>
<dbReference type="OrthoDB" id="5398233at2759"/>
<gene>
    <name evidence="9" type="ORF">BDW42DRAFT_183978</name>
</gene>
<reference evidence="10" key="1">
    <citation type="submission" date="2017-12" db="EMBL/GenBank/DDBJ databases">
        <authorList>
            <consortium name="DOE Joint Genome Institute"/>
            <person name="Mondo S.J."/>
            <person name="Kjaerbolling I."/>
            <person name="Vesth T.C."/>
            <person name="Frisvad J.C."/>
            <person name="Nybo J.L."/>
            <person name="Theobald S."/>
            <person name="Kuo A."/>
            <person name="Bowyer P."/>
            <person name="Matsuda Y."/>
            <person name="Lyhne E.K."/>
            <person name="Kogle M.E."/>
            <person name="Clum A."/>
            <person name="Lipzen A."/>
            <person name="Salamov A."/>
            <person name="Ngan C.Y."/>
            <person name="Daum C."/>
            <person name="Chiniquy J."/>
            <person name="Barry K."/>
            <person name="LaButti K."/>
            <person name="Haridas S."/>
            <person name="Simmons B.A."/>
            <person name="Magnuson J.K."/>
            <person name="Mortensen U.H."/>
            <person name="Larsen T.O."/>
            <person name="Grigoriev I.V."/>
            <person name="Baker S.E."/>
            <person name="Andersen M.R."/>
            <person name="Nordberg H.P."/>
            <person name="Cantor M.N."/>
            <person name="Hua S.X."/>
        </authorList>
    </citation>
    <scope>NUCLEOTIDE SEQUENCE [LARGE SCALE GENOMIC DNA]</scope>
    <source>
        <strain evidence="10">IBT 19404</strain>
    </source>
</reference>
<dbReference type="Pfam" id="PF20684">
    <property type="entry name" value="Fung_rhodopsin"/>
    <property type="match status" value="1"/>
</dbReference>
<accession>A0A2J5I1Q3</accession>
<feature type="domain" description="Rhodopsin" evidence="8">
    <location>
        <begin position="41"/>
        <end position="248"/>
    </location>
</feature>
<feature type="transmembrane region" description="Helical" evidence="7">
    <location>
        <begin position="26"/>
        <end position="47"/>
    </location>
</feature>
<feature type="region of interest" description="Disordered" evidence="6">
    <location>
        <begin position="356"/>
        <end position="533"/>
    </location>
</feature>
<protein>
    <recommendedName>
        <fullName evidence="8">Rhodopsin domain-containing protein</fullName>
    </recommendedName>
</protein>
<feature type="transmembrane region" description="Helical" evidence="7">
    <location>
        <begin position="59"/>
        <end position="77"/>
    </location>
</feature>
<evidence type="ECO:0000256" key="3">
    <source>
        <dbReference type="ARBA" id="ARBA00022989"/>
    </source>
</evidence>
<sequence length="555" mass="62049">MPSPLDRFTGPPDARTTLQDNPTLLVSWWATMFSFVIIVTRICGRYVRIERLFPEDKVMMISVIPLIVRMALVHLVLKWGTNNTKTEGLTEVDIRRRELGSRMVLASRIFYAIFIWTAKLTVCEFLKRLTWMIWRRSIQRFLQFLYYFLVCTLIAVLIATLAECQPFDHYWQVVPDPGTHCRSGYANLITMGACDVITDLLLVAFPIPLILRSHMTAQRKLSLMVLFALSLILVGITCYRVPSVIKHDGSQQYRSLLASLEILAATAVANAVVIGSFVRDRGIKKTKFKKSDGSASVSESMGLSSSRRATISHHQWGSDDDLAGDLGMRLDPKLCSSDHRLPRVAPVAGAYVPTRPHGVNSRWHFPGQQLSPNDEDEDDDDRTSTTGSLDMKVHPHEYLPTNKPSRKPSRKPSLKPSRDSSVSPRDLSLVDINSETSQIPTTTTTAQPHLNFTQRYPLPAPQSYPPTSPLEEGGVPLQDVGGLLSSPPTHPPVTSRPRRSSPAQWRRPSVHFGDPPEYTSAFAYRPPSDVPVPPIPEGVYEVELRDVGGLLERPS</sequence>
<feature type="compositionally biased region" description="Polar residues" evidence="6">
    <location>
        <begin position="431"/>
        <end position="454"/>
    </location>
</feature>
<feature type="compositionally biased region" description="Pro residues" evidence="6">
    <location>
        <begin position="458"/>
        <end position="468"/>
    </location>
</feature>
<dbReference type="GO" id="GO:0016020">
    <property type="term" value="C:membrane"/>
    <property type="evidence" value="ECO:0007669"/>
    <property type="project" value="UniProtKB-SubCell"/>
</dbReference>
<feature type="transmembrane region" description="Helical" evidence="7">
    <location>
        <begin position="262"/>
        <end position="279"/>
    </location>
</feature>
<feature type="transmembrane region" description="Helical" evidence="7">
    <location>
        <begin position="105"/>
        <end position="123"/>
    </location>
</feature>
<evidence type="ECO:0000259" key="8">
    <source>
        <dbReference type="Pfam" id="PF20684"/>
    </source>
</evidence>
<evidence type="ECO:0000313" key="10">
    <source>
        <dbReference type="Proteomes" id="UP000235023"/>
    </source>
</evidence>
<evidence type="ECO:0000256" key="5">
    <source>
        <dbReference type="ARBA" id="ARBA00038359"/>
    </source>
</evidence>
<dbReference type="InterPro" id="IPR049326">
    <property type="entry name" value="Rhodopsin_dom_fungi"/>
</dbReference>
<keyword evidence="3 7" id="KW-1133">Transmembrane helix</keyword>
<feature type="compositionally biased region" description="Basic residues" evidence="6">
    <location>
        <begin position="404"/>
        <end position="413"/>
    </location>
</feature>
<dbReference type="InterPro" id="IPR052337">
    <property type="entry name" value="SAT4-like"/>
</dbReference>
<evidence type="ECO:0000256" key="2">
    <source>
        <dbReference type="ARBA" id="ARBA00022692"/>
    </source>
</evidence>
<dbReference type="AlphaFoldDB" id="A0A2J5I1Q3"/>
<dbReference type="EMBL" id="KZ559516">
    <property type="protein sequence ID" value="PLN83783.1"/>
    <property type="molecule type" value="Genomic_DNA"/>
</dbReference>
<keyword evidence="10" id="KW-1185">Reference proteome</keyword>
<feature type="transmembrane region" description="Helical" evidence="7">
    <location>
        <begin position="185"/>
        <end position="211"/>
    </location>
</feature>
<evidence type="ECO:0000313" key="9">
    <source>
        <dbReference type="EMBL" id="PLN83783.1"/>
    </source>
</evidence>
<dbReference type="PANTHER" id="PTHR33048">
    <property type="entry name" value="PTH11-LIKE INTEGRAL MEMBRANE PROTEIN (AFU_ORTHOLOGUE AFUA_5G11245)"/>
    <property type="match status" value="1"/>
</dbReference>